<feature type="compositionally biased region" description="Basic and acidic residues" evidence="8">
    <location>
        <begin position="1323"/>
        <end position="1361"/>
    </location>
</feature>
<keyword evidence="5 11" id="KW-0418">Kinase</keyword>
<protein>
    <recommendedName>
        <fullName evidence="2">histidine kinase</fullName>
        <ecNumber evidence="2">2.7.13.3</ecNumber>
    </recommendedName>
</protein>
<feature type="compositionally biased region" description="Low complexity" evidence="8">
    <location>
        <begin position="873"/>
        <end position="888"/>
    </location>
</feature>
<evidence type="ECO:0000256" key="1">
    <source>
        <dbReference type="ARBA" id="ARBA00000085"/>
    </source>
</evidence>
<keyword evidence="12" id="KW-1185">Reference proteome</keyword>
<feature type="compositionally biased region" description="Low complexity" evidence="8">
    <location>
        <begin position="806"/>
        <end position="822"/>
    </location>
</feature>
<feature type="compositionally biased region" description="Basic and acidic residues" evidence="8">
    <location>
        <begin position="1270"/>
        <end position="1280"/>
    </location>
</feature>
<name>A0A7W9V0N4_9ACTN</name>
<keyword evidence="9" id="KW-1133">Transmembrane helix</keyword>
<keyword evidence="9" id="KW-0812">Transmembrane</keyword>
<evidence type="ECO:0000256" key="7">
    <source>
        <dbReference type="SAM" id="Coils"/>
    </source>
</evidence>
<accession>A0A7W9V0N4</accession>
<dbReference type="SUPFAM" id="SSF55874">
    <property type="entry name" value="ATPase domain of HSP90 chaperone/DNA topoisomerase II/histidine kinase"/>
    <property type="match status" value="1"/>
</dbReference>
<comment type="caution">
    <text evidence="11">The sequence shown here is derived from an EMBL/GenBank/DDBJ whole genome shotgun (WGS) entry which is preliminary data.</text>
</comment>
<evidence type="ECO:0000313" key="11">
    <source>
        <dbReference type="EMBL" id="MBB5936944.1"/>
    </source>
</evidence>
<comment type="catalytic activity">
    <reaction evidence="1">
        <text>ATP + protein L-histidine = ADP + protein N-phospho-L-histidine.</text>
        <dbReference type="EC" id="2.7.13.3"/>
    </reaction>
</comment>
<feature type="compositionally biased region" description="Pro residues" evidence="8">
    <location>
        <begin position="794"/>
        <end position="805"/>
    </location>
</feature>
<evidence type="ECO:0000256" key="2">
    <source>
        <dbReference type="ARBA" id="ARBA00012438"/>
    </source>
</evidence>
<evidence type="ECO:0000256" key="5">
    <source>
        <dbReference type="ARBA" id="ARBA00022777"/>
    </source>
</evidence>
<feature type="compositionally biased region" description="Basic and acidic residues" evidence="8">
    <location>
        <begin position="1142"/>
        <end position="1155"/>
    </location>
</feature>
<keyword evidence="9" id="KW-0472">Membrane</keyword>
<dbReference type="Proteomes" id="UP000588098">
    <property type="component" value="Unassembled WGS sequence"/>
</dbReference>
<feature type="compositionally biased region" description="Low complexity" evidence="8">
    <location>
        <begin position="1093"/>
        <end position="1104"/>
    </location>
</feature>
<feature type="compositionally biased region" description="Polar residues" evidence="8">
    <location>
        <begin position="1260"/>
        <end position="1269"/>
    </location>
</feature>
<feature type="compositionally biased region" description="Low complexity" evidence="8">
    <location>
        <begin position="1300"/>
        <end position="1315"/>
    </location>
</feature>
<feature type="compositionally biased region" description="Polar residues" evidence="8">
    <location>
        <begin position="1282"/>
        <end position="1292"/>
    </location>
</feature>
<dbReference type="PANTHER" id="PTHR44936">
    <property type="entry name" value="SENSOR PROTEIN CREC"/>
    <property type="match status" value="1"/>
</dbReference>
<feature type="region of interest" description="Disordered" evidence="8">
    <location>
        <begin position="682"/>
        <end position="1384"/>
    </location>
</feature>
<keyword evidence="3" id="KW-0597">Phosphoprotein</keyword>
<dbReference type="GO" id="GO:0000160">
    <property type="term" value="P:phosphorelay signal transduction system"/>
    <property type="evidence" value="ECO:0007669"/>
    <property type="project" value="UniProtKB-KW"/>
</dbReference>
<keyword evidence="7" id="KW-0175">Coiled coil</keyword>
<feature type="compositionally biased region" description="Basic and acidic residues" evidence="8">
    <location>
        <begin position="1192"/>
        <end position="1219"/>
    </location>
</feature>
<dbReference type="InterPro" id="IPR003594">
    <property type="entry name" value="HATPase_dom"/>
</dbReference>
<evidence type="ECO:0000256" key="6">
    <source>
        <dbReference type="ARBA" id="ARBA00023012"/>
    </source>
</evidence>
<dbReference type="Pfam" id="PF08376">
    <property type="entry name" value="NIT"/>
    <property type="match status" value="1"/>
</dbReference>
<keyword evidence="4" id="KW-0808">Transferase</keyword>
<feature type="coiled-coil region" evidence="7">
    <location>
        <begin position="405"/>
        <end position="446"/>
    </location>
</feature>
<feature type="compositionally biased region" description="Polar residues" evidence="8">
    <location>
        <begin position="1076"/>
        <end position="1092"/>
    </location>
</feature>
<dbReference type="RefSeq" id="WP_184573464.1">
    <property type="nucleotide sequence ID" value="NZ_JACHJL010000009.1"/>
</dbReference>
<feature type="region of interest" description="Disordered" evidence="8">
    <location>
        <begin position="1"/>
        <end position="20"/>
    </location>
</feature>
<evidence type="ECO:0000256" key="9">
    <source>
        <dbReference type="SAM" id="Phobius"/>
    </source>
</evidence>
<dbReference type="Gene3D" id="3.30.565.10">
    <property type="entry name" value="Histidine kinase-like ATPase, C-terminal domain"/>
    <property type="match status" value="1"/>
</dbReference>
<evidence type="ECO:0000256" key="4">
    <source>
        <dbReference type="ARBA" id="ARBA00022679"/>
    </source>
</evidence>
<organism evidence="11 12">
    <name type="scientific">Streptomyces zagrosensis</name>
    <dbReference type="NCBI Taxonomy" id="1042984"/>
    <lineage>
        <taxon>Bacteria</taxon>
        <taxon>Bacillati</taxon>
        <taxon>Actinomycetota</taxon>
        <taxon>Actinomycetes</taxon>
        <taxon>Kitasatosporales</taxon>
        <taxon>Streptomycetaceae</taxon>
        <taxon>Streptomyces</taxon>
    </lineage>
</organism>
<dbReference type="GO" id="GO:0004673">
    <property type="term" value="F:protein histidine kinase activity"/>
    <property type="evidence" value="ECO:0007669"/>
    <property type="project" value="UniProtKB-EC"/>
</dbReference>
<evidence type="ECO:0000256" key="8">
    <source>
        <dbReference type="SAM" id="MobiDB-lite"/>
    </source>
</evidence>
<dbReference type="EC" id="2.7.13.3" evidence="2"/>
<dbReference type="InterPro" id="IPR050980">
    <property type="entry name" value="2C_sensor_his_kinase"/>
</dbReference>
<dbReference type="EMBL" id="JACHJL010000009">
    <property type="protein sequence ID" value="MBB5936944.1"/>
    <property type="molecule type" value="Genomic_DNA"/>
</dbReference>
<evidence type="ECO:0000259" key="10">
    <source>
        <dbReference type="PROSITE" id="PS50109"/>
    </source>
</evidence>
<dbReference type="SMART" id="SM00387">
    <property type="entry name" value="HATPase_c"/>
    <property type="match status" value="1"/>
</dbReference>
<dbReference type="InterPro" id="IPR036890">
    <property type="entry name" value="HATPase_C_sf"/>
</dbReference>
<evidence type="ECO:0000313" key="12">
    <source>
        <dbReference type="Proteomes" id="UP000588098"/>
    </source>
</evidence>
<feature type="transmembrane region" description="Helical" evidence="9">
    <location>
        <begin position="30"/>
        <end position="53"/>
    </location>
</feature>
<keyword evidence="6" id="KW-0902">Two-component regulatory system</keyword>
<sequence>MRKRRLRGSKGERGEQTAVPVRRAHARSRLVVSAIVIVAAVLAAGAPVIVAAVDDVKEAQRCVDRAEAAMTAVALAHSLSDERDAMTAYVATGRSTASGAGVSEDVRSRVDRQIVDLRSSASDASVTFAGATKRLGELSRVRQRALAGPGSAAETFDAYTSAVQALHRAAGGTDPETLGPLGRVVEQASASRALLLGALASRGRQPGLAAAAQRTNVREQAAVADFEQTAPRGARERYARTVNDTEDTEVTAAKRYLAQLTDGPRLSSADLALDRERVGSALFARVNRMRDVETALTTEELTRAEKARDDEVTALELRAAVLAGCLLLAIAVSVHAARSLTRPLTALRVGALKLADDPAGAEPVVLGRRDAARGDEFCDVVRSVNQLYEGVGSQRARVAKLAAERGHLIEERQRLAAQIAEVRQECEELRQRKDEIETRLNGLRERVHSSFVNLALRTLGLVERQLTVIETMEENEQDPERLDTLFALDHLATGIRRYSENLLVIAGSERQSNHPGSVPLLDVLRAAISEVERYQRIRIQPLPPHAQVAGFAADSVSHLIAELLENATVFSPPGTEVHVSGWLLESGEVMLSVQDEGIGMTADRLDELNTRLADPVPEYCQGPQPEDPLGLGLYVVTRLAARHGVRVQLREQKQGGVTAVVVLPKPILPDRLLATGEAQPLALSSDSGWPGGDGLALPGPRSDSGPEIEVDSRAAPVYAHDGPADPSGQHHRYVRDSADDANDPHGAANLDGLNPPRGSHDHGPHAAPAGARSPVAPMVPHASADSGPAQEPDPAAPDPAAPSPGAPHTAAPHTAAPRLPATSYADTAHTPAAPDVHTGTAPYASADPDAHGPSRAAGPHGATDTGSGRTMRGPGVVPAPGAAPVADDAATESAQLSGGRREQRGGPASPGGREHPGHRGPVTAEPTSWQGEPWDDGPEADEPHRYGPPRVNEPRSAEPGRAGTPAANLAPEQSEADSPPGLRTAGPFEEPPVAASPDEPWAAGLRRGRARGVGDRPLAPDRPSAPDEPEVVSEPNGAGGAPRAGSVPGPQRDPLVVAAERTIQLSLLQAPGALEATTTQPGAPQPSAPQTGAAQSPARAPRAANLPVSGLAGPDESPDIGPRTDKGLPKRSPRVVAPRKAVAGERRKVDAEAVRRRLGGFQQGAQQGRRDAEAEIAEQIVTQRSPLAADGKALDREAQDREQQDRRPSQPPQQRRDHPPAACQHEQPRREQAQTAGDLGQPSGDQPPQRRRQDAPSPGQLPSNPQQDQPPHRSQIERSPYDTPQSDASPHNASPHDAPPYDTSDTSDTPPSGTPLCGQPPHGQERPYRSTYEQEQHHQPSSDQGRYDQPPHGREQDDRPSKQRHTHHQAGALDAGGTVEEARS</sequence>
<feature type="domain" description="Histidine kinase" evidence="10">
    <location>
        <begin position="556"/>
        <end position="667"/>
    </location>
</feature>
<dbReference type="PANTHER" id="PTHR44936:SF9">
    <property type="entry name" value="SENSOR PROTEIN CREC"/>
    <property type="match status" value="1"/>
</dbReference>
<proteinExistence type="predicted"/>
<dbReference type="InterPro" id="IPR005467">
    <property type="entry name" value="His_kinase_dom"/>
</dbReference>
<evidence type="ECO:0000256" key="3">
    <source>
        <dbReference type="ARBA" id="ARBA00022553"/>
    </source>
</evidence>
<gene>
    <name evidence="11" type="ORF">FHS42_004021</name>
</gene>
<reference evidence="11 12" key="1">
    <citation type="submission" date="2020-08" db="EMBL/GenBank/DDBJ databases">
        <title>Genomic Encyclopedia of Type Strains, Phase III (KMG-III): the genomes of soil and plant-associated and newly described type strains.</title>
        <authorList>
            <person name="Whitman W."/>
        </authorList>
    </citation>
    <scope>NUCLEOTIDE SEQUENCE [LARGE SCALE GENOMIC DNA]</scope>
    <source>
        <strain evidence="11 12">CECT 8305</strain>
    </source>
</reference>
<dbReference type="PROSITE" id="PS50109">
    <property type="entry name" value="HIS_KIN"/>
    <property type="match status" value="1"/>
</dbReference>
<dbReference type="InterPro" id="IPR013587">
    <property type="entry name" value="Nitrate/nitrite_sensing"/>
</dbReference>
<dbReference type="Pfam" id="PF02518">
    <property type="entry name" value="HATPase_c"/>
    <property type="match status" value="1"/>
</dbReference>